<evidence type="ECO:0000256" key="1">
    <source>
        <dbReference type="SAM" id="MobiDB-lite"/>
    </source>
</evidence>
<sequence>MNRLWDKPWVNRLLALLLAIGLFAYVNVESINNTRQNANDDTTLVANKTQTVKVPLQVNANTDKYFITGYPSKVSVALTGTASLVTMTANTQNFRVVADLTNLGVGKHRVHLKAEGLNKDLSYSISPKSVTVDIQVRDNKTMPIQVRYNKASIASGYAAGDPKLSARTVEVTGARSVIDSIAQVVANVSLAHNTRKTVDQEVLLQALDDNGNTMNVVLSPQTVHVTLPISQPSKKVNIELKQTGNAASGHTYALSSDTKQVTVYGDQQSLDKLSKLTVPVDVSGITSTTTRTFNVTDLNDSISAADPKTIKVTVSVGNTGTGNGGGNDNDDDVGTNANAGTSTASSNSSSASSSQSSSSSESTSASEK</sequence>
<dbReference type="InterPro" id="IPR012505">
    <property type="entry name" value="YbbR"/>
</dbReference>
<dbReference type="Gene3D" id="2.170.120.30">
    <property type="match status" value="1"/>
</dbReference>
<dbReference type="PATRIC" id="fig|1423816.3.peg.2209"/>
<protein>
    <submittedName>
        <fullName evidence="2">YbbR family protein</fullName>
    </submittedName>
</protein>
<comment type="caution">
    <text evidence="2">The sequence shown here is derived from an EMBL/GenBank/DDBJ whole genome shotgun (WGS) entry which is preliminary data.</text>
</comment>
<proteinExistence type="predicted"/>
<gene>
    <name evidence="2" type="ORF">FD51_GL002130</name>
</gene>
<accession>A0A0R1EUZ4</accession>
<dbReference type="eggNOG" id="COG4856">
    <property type="taxonomic scope" value="Bacteria"/>
</dbReference>
<reference evidence="2 3" key="1">
    <citation type="journal article" date="2015" name="Genome Announc.">
        <title>Expanding the biotechnology potential of lactobacilli through comparative genomics of 213 strains and associated genera.</title>
        <authorList>
            <person name="Sun Z."/>
            <person name="Harris H.M."/>
            <person name="McCann A."/>
            <person name="Guo C."/>
            <person name="Argimon S."/>
            <person name="Zhang W."/>
            <person name="Yang X."/>
            <person name="Jeffery I.B."/>
            <person name="Cooney J.C."/>
            <person name="Kagawa T.F."/>
            <person name="Liu W."/>
            <person name="Song Y."/>
            <person name="Salvetti E."/>
            <person name="Wrobel A."/>
            <person name="Rasinkangas P."/>
            <person name="Parkhill J."/>
            <person name="Rea M.C."/>
            <person name="O'Sullivan O."/>
            <person name="Ritari J."/>
            <person name="Douillard F.P."/>
            <person name="Paul Ross R."/>
            <person name="Yang R."/>
            <person name="Briner A.E."/>
            <person name="Felis G.E."/>
            <person name="de Vos W.M."/>
            <person name="Barrangou R."/>
            <person name="Klaenhammer T.R."/>
            <person name="Caufield P.W."/>
            <person name="Cui Y."/>
            <person name="Zhang H."/>
            <person name="O'Toole P.W."/>
        </authorList>
    </citation>
    <scope>NUCLEOTIDE SEQUENCE [LARGE SCALE GENOMIC DNA]</scope>
    <source>
        <strain evidence="2 3">DSM 20178</strain>
    </source>
</reference>
<dbReference type="Pfam" id="PF07949">
    <property type="entry name" value="YbbR"/>
    <property type="match status" value="3"/>
</dbReference>
<name>A0A0R1EUZ4_LACZE</name>
<dbReference type="Gene3D" id="2.170.120.40">
    <property type="entry name" value="YbbR-like domain"/>
    <property type="match status" value="2"/>
</dbReference>
<dbReference type="PANTHER" id="PTHR37804:SF1">
    <property type="entry name" value="CDAA REGULATORY PROTEIN CDAR"/>
    <property type="match status" value="1"/>
</dbReference>
<feature type="region of interest" description="Disordered" evidence="1">
    <location>
        <begin position="316"/>
        <end position="368"/>
    </location>
</feature>
<dbReference type="PANTHER" id="PTHR37804">
    <property type="entry name" value="CDAA REGULATORY PROTEIN CDAR"/>
    <property type="match status" value="1"/>
</dbReference>
<organism evidence="2 3">
    <name type="scientific">Lacticaseibacillus zeae DSM 20178 = KCTC 3804</name>
    <dbReference type="NCBI Taxonomy" id="1423816"/>
    <lineage>
        <taxon>Bacteria</taxon>
        <taxon>Bacillati</taxon>
        <taxon>Bacillota</taxon>
        <taxon>Bacilli</taxon>
        <taxon>Lactobacillales</taxon>
        <taxon>Lactobacillaceae</taxon>
        <taxon>Lacticaseibacillus</taxon>
    </lineage>
</organism>
<feature type="compositionally biased region" description="Low complexity" evidence="1">
    <location>
        <begin position="334"/>
        <end position="368"/>
    </location>
</feature>
<dbReference type="RefSeq" id="WP_010489261.1">
    <property type="nucleotide sequence ID" value="NZ_AZCT01000003.1"/>
</dbReference>
<evidence type="ECO:0000313" key="2">
    <source>
        <dbReference type="EMBL" id="KRK12976.1"/>
    </source>
</evidence>
<dbReference type="AlphaFoldDB" id="A0A0R1EUZ4"/>
<dbReference type="EMBL" id="AZCT01000003">
    <property type="protein sequence ID" value="KRK12976.1"/>
    <property type="molecule type" value="Genomic_DNA"/>
</dbReference>
<evidence type="ECO:0000313" key="3">
    <source>
        <dbReference type="Proteomes" id="UP000051984"/>
    </source>
</evidence>
<dbReference type="InterPro" id="IPR053154">
    <property type="entry name" value="c-di-AMP_regulator"/>
</dbReference>
<dbReference type="Proteomes" id="UP000051984">
    <property type="component" value="Unassembled WGS sequence"/>
</dbReference>